<organism evidence="3">
    <name type="scientific">Treponema denticola H-22</name>
    <dbReference type="NCBI Taxonomy" id="999432"/>
    <lineage>
        <taxon>Bacteria</taxon>
        <taxon>Pseudomonadati</taxon>
        <taxon>Spirochaetota</taxon>
        <taxon>Spirochaetia</taxon>
        <taxon>Spirochaetales</taxon>
        <taxon>Treponemataceae</taxon>
        <taxon>Treponema</taxon>
    </lineage>
</organism>
<name>A0A0E2E4L1_TREDN</name>
<dbReference type="AlphaFoldDB" id="A0A0E2E4L1"/>
<proteinExistence type="predicted"/>
<keyword evidence="1" id="KW-0472">Membrane</keyword>
<evidence type="ECO:0000313" key="3">
    <source>
        <dbReference type="EMBL" id="EMB31658.1"/>
    </source>
</evidence>
<dbReference type="SUPFAM" id="SSF56436">
    <property type="entry name" value="C-type lectin-like"/>
    <property type="match status" value="1"/>
</dbReference>
<dbReference type="GO" id="GO:0120147">
    <property type="term" value="F:formylglycine-generating oxidase activity"/>
    <property type="evidence" value="ECO:0007669"/>
    <property type="project" value="TreeGrafter"/>
</dbReference>
<accession>A0A0E2E4L1</accession>
<dbReference type="InterPro" id="IPR016187">
    <property type="entry name" value="CTDL_fold"/>
</dbReference>
<dbReference type="PROSITE" id="PS51257">
    <property type="entry name" value="PROKAR_LIPOPROTEIN"/>
    <property type="match status" value="1"/>
</dbReference>
<dbReference type="RefSeq" id="WP_002685428.1">
    <property type="nucleotide sequence ID" value="NZ_CM001795.1"/>
</dbReference>
<dbReference type="PATRIC" id="fig|999432.5.peg.2117"/>
<feature type="transmembrane region" description="Helical" evidence="1">
    <location>
        <begin position="12"/>
        <end position="32"/>
    </location>
</feature>
<dbReference type="InterPro" id="IPR005532">
    <property type="entry name" value="SUMF_dom"/>
</dbReference>
<evidence type="ECO:0000256" key="1">
    <source>
        <dbReference type="SAM" id="Phobius"/>
    </source>
</evidence>
<feature type="domain" description="Sulfatase-modifying factor enzyme-like" evidence="2">
    <location>
        <begin position="335"/>
        <end position="578"/>
    </location>
</feature>
<dbReference type="PANTHER" id="PTHR23150">
    <property type="entry name" value="SULFATASE MODIFYING FACTOR 1, 2"/>
    <property type="match status" value="1"/>
</dbReference>
<sequence>MKNTNFKLKTKILNRTVSITALLFVAGLLFTGCPQKVKEESKPVYYTVSLVHEGGTLTANPAIQDGKALKDSEITFTASPANTSTHEVDKWEITGGTKISGGNPGDTSVKVKITANTTVKVTFKEKPVYYTVSLVHEGGSLTANPALQGGKALKDSEITFTASPADPSTHEVDKWEVSGGQVVSGGEDGSISVKVKITANTTVKVTFKKKTHPLILKSLTIFGKNAISGRIIVDNSKTEVTAGDVSASFDYGLVMGETIPVSITNGTLNVGENTVNLSIAAVEGKYEAWTKDIVVSRQEAAPIDKTYTVGAVGFTMKGIAAVKDAPLGHNDYGYNKPHTISLSAYLIGETEVTQELWQEVMGNNPSWFDGSSGKEPAVGETQGKRPVERVNWYHAIAFCNKLSIKLGLDPCYTVKVGGTPVDFANLSFDQIPTTNNSDWNGAELDMNKSGFRLPTEAEWEWAAKGGTDYKWAGTNTEAELKNYAWYRSNSGSKTHEVKKRSPNGYGLYDMSGNVFEWCWDWYGTIPASPGADYTGAASGSNRVYRGGGWDSFVDYCDVVFQFSFRPVYRLYYLGIRLACRP</sequence>
<dbReference type="Gene3D" id="3.90.1580.10">
    <property type="entry name" value="paralog of FGE (formylglycine-generating enzyme)"/>
    <property type="match status" value="1"/>
</dbReference>
<protein>
    <recommendedName>
        <fullName evidence="2">Sulfatase-modifying factor enzyme-like domain-containing protein</fullName>
    </recommendedName>
</protein>
<keyword evidence="1" id="KW-0812">Transmembrane</keyword>
<gene>
    <name evidence="3" type="ORF">HMPREF9726_02038</name>
</gene>
<dbReference type="HOGENOM" id="CLU_012431_1_3_12"/>
<dbReference type="PANTHER" id="PTHR23150:SF19">
    <property type="entry name" value="FORMYLGLYCINE-GENERATING ENZYME"/>
    <property type="match status" value="1"/>
</dbReference>
<dbReference type="Pfam" id="PF03781">
    <property type="entry name" value="FGE-sulfatase"/>
    <property type="match status" value="1"/>
</dbReference>
<dbReference type="InterPro" id="IPR042095">
    <property type="entry name" value="SUMF_sf"/>
</dbReference>
<keyword evidence="1" id="KW-1133">Transmembrane helix</keyword>
<dbReference type="InterPro" id="IPR051043">
    <property type="entry name" value="Sulfatase_Mod_Factor_Kinase"/>
</dbReference>
<dbReference type="Proteomes" id="UP000011705">
    <property type="component" value="Chromosome"/>
</dbReference>
<dbReference type="EMBL" id="AGDV01000020">
    <property type="protein sequence ID" value="EMB31658.1"/>
    <property type="molecule type" value="Genomic_DNA"/>
</dbReference>
<reference evidence="3" key="1">
    <citation type="submission" date="2012-01" db="EMBL/GenBank/DDBJ databases">
        <title>The Genome Sequence of Treponema denticola H-22.</title>
        <authorList>
            <consortium name="The Broad Institute Genome Sequencing Platform"/>
            <person name="Earl A."/>
            <person name="Ward D."/>
            <person name="Feldgarden M."/>
            <person name="Gevers D."/>
            <person name="Blanton J.M."/>
            <person name="Fenno C.J."/>
            <person name="Baranova O.V."/>
            <person name="Mathney J."/>
            <person name="Dewhirst F.E."/>
            <person name="Izard J."/>
            <person name="Young S.K."/>
            <person name="Zeng Q."/>
            <person name="Gargeya S."/>
            <person name="Fitzgerald M."/>
            <person name="Haas B."/>
            <person name="Abouelleil A."/>
            <person name="Alvarado L."/>
            <person name="Arachchi H.M."/>
            <person name="Berlin A."/>
            <person name="Chapman S.B."/>
            <person name="Gearin G."/>
            <person name="Goldberg J."/>
            <person name="Griggs A."/>
            <person name="Gujja S."/>
            <person name="Hansen M."/>
            <person name="Heiman D."/>
            <person name="Howarth C."/>
            <person name="Larimer J."/>
            <person name="Lui A."/>
            <person name="MacDonald P.J.P."/>
            <person name="McCowen C."/>
            <person name="Montmayeur A."/>
            <person name="Murphy C."/>
            <person name="Neiman D."/>
            <person name="Pearson M."/>
            <person name="Priest M."/>
            <person name="Roberts A."/>
            <person name="Saif S."/>
            <person name="Shea T."/>
            <person name="Sisk P."/>
            <person name="Stolte C."/>
            <person name="Sykes S."/>
            <person name="Wortman J."/>
            <person name="Nusbaum C."/>
            <person name="Birren B."/>
        </authorList>
    </citation>
    <scope>NUCLEOTIDE SEQUENCE [LARGE SCALE GENOMIC DNA]</scope>
    <source>
        <strain evidence="3">H-22</strain>
    </source>
</reference>
<comment type="caution">
    <text evidence="3">The sequence shown here is derived from an EMBL/GenBank/DDBJ whole genome shotgun (WGS) entry which is preliminary data.</text>
</comment>
<evidence type="ECO:0000259" key="2">
    <source>
        <dbReference type="Pfam" id="PF03781"/>
    </source>
</evidence>